<dbReference type="PANTHER" id="PTHR44591">
    <property type="entry name" value="STRESS RESPONSE REGULATOR PROTEIN 1"/>
    <property type="match status" value="1"/>
</dbReference>
<evidence type="ECO:0000313" key="4">
    <source>
        <dbReference type="EMBL" id="MBC8361128.1"/>
    </source>
</evidence>
<evidence type="ECO:0000313" key="5">
    <source>
        <dbReference type="Proteomes" id="UP000603434"/>
    </source>
</evidence>
<dbReference type="PROSITE" id="PS50110">
    <property type="entry name" value="RESPONSE_REGULATORY"/>
    <property type="match status" value="1"/>
</dbReference>
<dbReference type="SMART" id="SM00448">
    <property type="entry name" value="REC"/>
    <property type="match status" value="1"/>
</dbReference>
<dbReference type="InterPro" id="IPR011006">
    <property type="entry name" value="CheY-like_superfamily"/>
</dbReference>
<dbReference type="PANTHER" id="PTHR44591:SF3">
    <property type="entry name" value="RESPONSE REGULATORY DOMAIN-CONTAINING PROTEIN"/>
    <property type="match status" value="1"/>
</dbReference>
<dbReference type="Gene3D" id="3.40.50.2300">
    <property type="match status" value="1"/>
</dbReference>
<dbReference type="Pfam" id="PF00072">
    <property type="entry name" value="Response_reg"/>
    <property type="match status" value="1"/>
</dbReference>
<feature type="domain" description="Response regulatory" evidence="3">
    <location>
        <begin position="6"/>
        <end position="95"/>
    </location>
</feature>
<evidence type="ECO:0000259" key="3">
    <source>
        <dbReference type="PROSITE" id="PS50110"/>
    </source>
</evidence>
<accession>A0A8J6NW34</accession>
<dbReference type="GO" id="GO:0000160">
    <property type="term" value="P:phosphorelay signal transduction system"/>
    <property type="evidence" value="ECO:0007669"/>
    <property type="project" value="InterPro"/>
</dbReference>
<dbReference type="InterPro" id="IPR050595">
    <property type="entry name" value="Bact_response_regulator"/>
</dbReference>
<name>A0A8J6NW34_9BACT</name>
<feature type="non-terminal residue" evidence="4">
    <location>
        <position position="95"/>
    </location>
</feature>
<comment type="caution">
    <text evidence="4">The sequence shown here is derived from an EMBL/GenBank/DDBJ whole genome shotgun (WGS) entry which is preliminary data.</text>
</comment>
<protein>
    <submittedName>
        <fullName evidence="4">Response regulator</fullName>
    </submittedName>
</protein>
<keyword evidence="1 2" id="KW-0597">Phosphoprotein</keyword>
<organism evidence="4 5">
    <name type="scientific">Candidatus Desulfatibia profunda</name>
    <dbReference type="NCBI Taxonomy" id="2841695"/>
    <lineage>
        <taxon>Bacteria</taxon>
        <taxon>Pseudomonadati</taxon>
        <taxon>Thermodesulfobacteriota</taxon>
        <taxon>Desulfobacteria</taxon>
        <taxon>Desulfobacterales</taxon>
        <taxon>Desulfobacterales incertae sedis</taxon>
        <taxon>Candidatus Desulfatibia</taxon>
    </lineage>
</organism>
<reference evidence="4 5" key="1">
    <citation type="submission" date="2020-08" db="EMBL/GenBank/DDBJ databases">
        <title>Bridging the membrane lipid divide: bacteria of the FCB group superphylum have the potential to synthesize archaeal ether lipids.</title>
        <authorList>
            <person name="Villanueva L."/>
            <person name="Von Meijenfeldt F.A.B."/>
            <person name="Westbye A.B."/>
            <person name="Yadav S."/>
            <person name="Hopmans E.C."/>
            <person name="Dutilh B.E."/>
            <person name="Sinninghe Damste J.S."/>
        </authorList>
    </citation>
    <scope>NUCLEOTIDE SEQUENCE [LARGE SCALE GENOMIC DNA]</scope>
    <source>
        <strain evidence="4">NIOZ-UU30</strain>
    </source>
</reference>
<dbReference type="SUPFAM" id="SSF52172">
    <property type="entry name" value="CheY-like"/>
    <property type="match status" value="1"/>
</dbReference>
<proteinExistence type="predicted"/>
<dbReference type="EMBL" id="JACNJH010000122">
    <property type="protein sequence ID" value="MBC8361128.1"/>
    <property type="molecule type" value="Genomic_DNA"/>
</dbReference>
<sequence>MATAAKIMVVDDEKQICRNVAKILSKNNLEVVQATSAKEAMEKMATDSFALLISDIVMPEMNGLELLKLVKKEWPLTKAVMMTAYASTDTAVRSI</sequence>
<gene>
    <name evidence="4" type="ORF">H8E23_07000</name>
</gene>
<feature type="modified residue" description="4-aspartylphosphate" evidence="2">
    <location>
        <position position="55"/>
    </location>
</feature>
<evidence type="ECO:0000256" key="1">
    <source>
        <dbReference type="ARBA" id="ARBA00022553"/>
    </source>
</evidence>
<dbReference type="AlphaFoldDB" id="A0A8J6NW34"/>
<evidence type="ECO:0000256" key="2">
    <source>
        <dbReference type="PROSITE-ProRule" id="PRU00169"/>
    </source>
</evidence>
<dbReference type="InterPro" id="IPR001789">
    <property type="entry name" value="Sig_transdc_resp-reg_receiver"/>
</dbReference>
<dbReference type="Proteomes" id="UP000603434">
    <property type="component" value="Unassembled WGS sequence"/>
</dbReference>